<dbReference type="PIRSF" id="PIRSF001365">
    <property type="entry name" value="DHDPS"/>
    <property type="match status" value="1"/>
</dbReference>
<keyword evidence="9 12" id="KW-0456">Lyase</keyword>
<dbReference type="PRINTS" id="PR00146">
    <property type="entry name" value="DHPICSNTHASE"/>
</dbReference>
<dbReference type="EC" id="4.3.3.7" evidence="4 12"/>
<keyword evidence="10 12" id="KW-0704">Schiff base</keyword>
<evidence type="ECO:0000256" key="7">
    <source>
        <dbReference type="ARBA" id="ARBA00022915"/>
    </source>
</evidence>
<evidence type="ECO:0000256" key="3">
    <source>
        <dbReference type="ARBA" id="ARBA00007592"/>
    </source>
</evidence>
<comment type="function">
    <text evidence="1 12">Catalyzes the condensation of (S)-aspartate-beta-semialdehyde [(S)-ASA] and pyruvate to 4-hydroxy-tetrahydrodipicolinate (HTPA).</text>
</comment>
<dbReference type="GO" id="GO:0009089">
    <property type="term" value="P:lysine biosynthetic process via diaminopimelate"/>
    <property type="evidence" value="ECO:0007669"/>
    <property type="project" value="UniProtKB-UniRule"/>
</dbReference>
<dbReference type="GO" id="GO:0008840">
    <property type="term" value="F:4-hydroxy-tetrahydrodipicolinate synthase activity"/>
    <property type="evidence" value="ECO:0007669"/>
    <property type="project" value="UniProtKB-UniRule"/>
</dbReference>
<evidence type="ECO:0000256" key="10">
    <source>
        <dbReference type="ARBA" id="ARBA00023270"/>
    </source>
</evidence>
<feature type="site" description="Part of a proton relay during catalysis" evidence="12">
    <location>
        <position position="107"/>
    </location>
</feature>
<evidence type="ECO:0000256" key="14">
    <source>
        <dbReference type="PIRSR" id="PIRSR001365-1"/>
    </source>
</evidence>
<evidence type="ECO:0000256" key="12">
    <source>
        <dbReference type="HAMAP-Rule" id="MF_00418"/>
    </source>
</evidence>
<dbReference type="AlphaFoldDB" id="A0A6S6S215"/>
<dbReference type="RefSeq" id="WP_183043041.1">
    <property type="nucleotide sequence ID" value="NZ_CACTJB010000003.1"/>
</dbReference>
<evidence type="ECO:0000256" key="9">
    <source>
        <dbReference type="ARBA" id="ARBA00023239"/>
    </source>
</evidence>
<evidence type="ECO:0000256" key="13">
    <source>
        <dbReference type="PIRNR" id="PIRNR001365"/>
    </source>
</evidence>
<dbReference type="HAMAP" id="MF_00418">
    <property type="entry name" value="DapA"/>
    <property type="match status" value="1"/>
</dbReference>
<evidence type="ECO:0000256" key="6">
    <source>
        <dbReference type="ARBA" id="ARBA00022605"/>
    </source>
</evidence>
<dbReference type="Proteomes" id="UP000560980">
    <property type="component" value="Unassembled WGS sequence"/>
</dbReference>
<dbReference type="PANTHER" id="PTHR12128">
    <property type="entry name" value="DIHYDRODIPICOLINATE SYNTHASE"/>
    <property type="match status" value="1"/>
</dbReference>
<dbReference type="InterPro" id="IPR020625">
    <property type="entry name" value="Schiff_base-form_aldolases_AS"/>
</dbReference>
<dbReference type="InterPro" id="IPR020624">
    <property type="entry name" value="Schiff_base-form_aldolases_CS"/>
</dbReference>
<comment type="caution">
    <text evidence="12">Was originally thought to be a dihydrodipicolinate synthase (DHDPS), catalyzing the condensation of (S)-aspartate-beta-semialdehyde [(S)-ASA] and pyruvate to dihydrodipicolinate (DHDP). However, it was shown in E.coli that the product of the enzymatic reaction is not dihydrodipicolinate but in fact (4S)-4-hydroxy-2,3,4,5-tetrahydro-(2S)-dipicolinic acid (HTPA), and that the consecutive dehydration reaction leading to DHDP is not spontaneous but catalyzed by DapB.</text>
</comment>
<comment type="pathway">
    <text evidence="2 12">Amino-acid biosynthesis; L-lysine biosynthesis via DAP pathway; (S)-tetrahydrodipicolinate from L-aspartate: step 3/4.</text>
</comment>
<organism evidence="16 17">
    <name type="scientific">Candidatus Portiera aleyrodidarum</name>
    <name type="common">primary endosymbiont of Bemisia tabaci</name>
    <dbReference type="NCBI Taxonomy" id="91844"/>
    <lineage>
        <taxon>Bacteria</taxon>
        <taxon>Pseudomonadati</taxon>
        <taxon>Pseudomonadota</taxon>
        <taxon>Gammaproteobacteria</taxon>
        <taxon>Candidatus Johnevansiales</taxon>
        <taxon>Candidatus Johnevansiaceae</taxon>
        <taxon>Candidatus Portiera</taxon>
    </lineage>
</organism>
<evidence type="ECO:0000256" key="4">
    <source>
        <dbReference type="ARBA" id="ARBA00012086"/>
    </source>
</evidence>
<dbReference type="InterPro" id="IPR013785">
    <property type="entry name" value="Aldolase_TIM"/>
</dbReference>
<dbReference type="GO" id="GO:0019877">
    <property type="term" value="P:diaminopimelate biosynthetic process"/>
    <property type="evidence" value="ECO:0007669"/>
    <property type="project" value="UniProtKB-UniRule"/>
</dbReference>
<comment type="subunit">
    <text evidence="12">Homotetramer; dimer of dimers.</text>
</comment>
<dbReference type="CDD" id="cd00950">
    <property type="entry name" value="DHDPS"/>
    <property type="match status" value="1"/>
</dbReference>
<dbReference type="Gene3D" id="3.20.20.70">
    <property type="entry name" value="Aldolase class I"/>
    <property type="match status" value="1"/>
</dbReference>
<dbReference type="Pfam" id="PF00701">
    <property type="entry name" value="DHDPS"/>
    <property type="match status" value="1"/>
</dbReference>
<evidence type="ECO:0000256" key="8">
    <source>
        <dbReference type="ARBA" id="ARBA00023154"/>
    </source>
</evidence>
<name>A0A6S6S215_9GAMM</name>
<dbReference type="SMART" id="SM01130">
    <property type="entry name" value="DHDPS"/>
    <property type="match status" value="1"/>
</dbReference>
<keyword evidence="7 12" id="KW-0220">Diaminopimelate biosynthesis</keyword>
<keyword evidence="5 12" id="KW-0963">Cytoplasm</keyword>
<comment type="subcellular location">
    <subcellularLocation>
        <location evidence="12">Cytoplasm</location>
    </subcellularLocation>
</comment>
<keyword evidence="6 12" id="KW-0028">Amino-acid biosynthesis</keyword>
<proteinExistence type="inferred from homology"/>
<feature type="binding site" evidence="12 15">
    <location>
        <position position="203"/>
    </location>
    <ligand>
        <name>pyruvate</name>
        <dbReference type="ChEBI" id="CHEBI:15361"/>
    </ligand>
</feature>
<evidence type="ECO:0000256" key="2">
    <source>
        <dbReference type="ARBA" id="ARBA00005120"/>
    </source>
</evidence>
<dbReference type="SUPFAM" id="SSF51569">
    <property type="entry name" value="Aldolase"/>
    <property type="match status" value="1"/>
</dbReference>
<dbReference type="GO" id="GO:0005829">
    <property type="term" value="C:cytosol"/>
    <property type="evidence" value="ECO:0007669"/>
    <property type="project" value="TreeGrafter"/>
</dbReference>
<evidence type="ECO:0000256" key="11">
    <source>
        <dbReference type="ARBA" id="ARBA00047836"/>
    </source>
</evidence>
<evidence type="ECO:0000256" key="15">
    <source>
        <dbReference type="PIRSR" id="PIRSR001365-2"/>
    </source>
</evidence>
<dbReference type="InterPro" id="IPR002220">
    <property type="entry name" value="DapA-like"/>
</dbReference>
<comment type="catalytic activity">
    <reaction evidence="11 12">
        <text>L-aspartate 4-semialdehyde + pyruvate = (2S,4S)-4-hydroxy-2,3,4,5-tetrahydrodipicolinate + H2O + H(+)</text>
        <dbReference type="Rhea" id="RHEA:34171"/>
        <dbReference type="ChEBI" id="CHEBI:15361"/>
        <dbReference type="ChEBI" id="CHEBI:15377"/>
        <dbReference type="ChEBI" id="CHEBI:15378"/>
        <dbReference type="ChEBI" id="CHEBI:67139"/>
        <dbReference type="ChEBI" id="CHEBI:537519"/>
        <dbReference type="EC" id="4.3.3.7"/>
    </reaction>
</comment>
<dbReference type="PROSITE" id="PS00665">
    <property type="entry name" value="DHDPS_1"/>
    <property type="match status" value="1"/>
</dbReference>
<comment type="similarity">
    <text evidence="3 12 13">Belongs to the DapA family.</text>
</comment>
<evidence type="ECO:0000256" key="1">
    <source>
        <dbReference type="ARBA" id="ARBA00003294"/>
    </source>
</evidence>
<gene>
    <name evidence="12 16" type="primary">dapA</name>
    <name evidence="16" type="ORF">SISI_0270</name>
</gene>
<dbReference type="PANTHER" id="PTHR12128:SF66">
    <property type="entry name" value="4-HYDROXY-2-OXOGLUTARATE ALDOLASE, MITOCHONDRIAL"/>
    <property type="match status" value="1"/>
</dbReference>
<evidence type="ECO:0000256" key="5">
    <source>
        <dbReference type="ARBA" id="ARBA00022490"/>
    </source>
</evidence>
<evidence type="ECO:0000313" key="16">
    <source>
        <dbReference type="EMBL" id="CAA3710063.1"/>
    </source>
</evidence>
<feature type="active site" description="Proton donor/acceptor" evidence="12 14">
    <location>
        <position position="132"/>
    </location>
</feature>
<feature type="active site" description="Schiff-base intermediate with substrate" evidence="12 14">
    <location>
        <position position="160"/>
    </location>
</feature>
<evidence type="ECO:0000313" key="17">
    <source>
        <dbReference type="Proteomes" id="UP000560980"/>
    </source>
</evidence>
<dbReference type="PROSITE" id="PS00666">
    <property type="entry name" value="DHDPS_2"/>
    <property type="match status" value="1"/>
</dbReference>
<reference evidence="16 17" key="1">
    <citation type="submission" date="2019-12" db="EMBL/GenBank/DDBJ databases">
        <authorList>
            <person name="Santos-Garcia D."/>
            <person name="Santos-Garcia D."/>
            <person name="Santos-Garcia D."/>
        </authorList>
    </citation>
    <scope>NUCLEOTIDE SEQUENCE [LARGE SCALE GENOMIC DNA]</scope>
    <source>
        <strain evidence="16">SiSi</strain>
    </source>
</reference>
<dbReference type="UniPathway" id="UPA00034">
    <property type="reaction ID" value="UER00017"/>
</dbReference>
<comment type="caution">
    <text evidence="16">The sequence shown here is derived from an EMBL/GenBank/DDBJ whole genome shotgun (WGS) entry which is preliminary data.</text>
</comment>
<protein>
    <recommendedName>
        <fullName evidence="4 12">4-hydroxy-tetrahydrodipicolinate synthase</fullName>
        <shortName evidence="12">HTPA synthase</shortName>
        <ecNumber evidence="4 12">4.3.3.7</ecNumber>
    </recommendedName>
</protein>
<dbReference type="InterPro" id="IPR005263">
    <property type="entry name" value="DapA"/>
</dbReference>
<accession>A0A6S6S215</accession>
<dbReference type="NCBIfam" id="TIGR00674">
    <property type="entry name" value="dapA"/>
    <property type="match status" value="1"/>
</dbReference>
<feature type="site" description="Part of a proton relay during catalysis" evidence="12">
    <location>
        <position position="44"/>
    </location>
</feature>
<sequence>MIKGSIVAIATPMKQNGVIDWGSLINLVKFHLINKTDAILAAGTTGENTTMTLEEHFRVIHTIVKEVNKKIPIVAGVGANSTKEAVNLTKMAKEAGAEYGLSVTPYYNKPTQKGMYNHFKEVASVGLPIIVYNVPKRTGVDINNETILKLSKIENIVGIKESSGNLARALELIDQYKDKEFYLLSGDDSTACEFILAGGHGVISVSSNIVPKQMHELCIASRKGKLELAYKINKKLMPLHYALSLESNPIPVKWALKKMGLVKKGIRLPLTWLSKKYHKTLLKTLKSLEVIKS</sequence>
<dbReference type="EMBL" id="CACTJB010000003">
    <property type="protein sequence ID" value="CAA3710063.1"/>
    <property type="molecule type" value="Genomic_DNA"/>
</dbReference>
<feature type="binding site" evidence="12 15">
    <location>
        <position position="45"/>
    </location>
    <ligand>
        <name>pyruvate</name>
        <dbReference type="ChEBI" id="CHEBI:15361"/>
    </ligand>
</feature>
<keyword evidence="8 12" id="KW-0457">Lysine biosynthesis</keyword>